<reference evidence="1 2" key="1">
    <citation type="submission" date="2017-07" db="EMBL/GenBank/DDBJ databases">
        <title>Draft Genome Sequences of Select Purple Nonsulfur Bacteria.</title>
        <authorList>
            <person name="Lasarre B."/>
            <person name="Mckinlay J.B."/>
        </authorList>
    </citation>
    <scope>NUCLEOTIDE SEQUENCE [LARGE SCALE GENOMIC DNA]</scope>
    <source>
        <strain evidence="1 2">DSM 5909</strain>
    </source>
</reference>
<accession>A0A327LBG8</accession>
<name>A0A327LBG8_9BRAD</name>
<dbReference type="Pfam" id="PF01075">
    <property type="entry name" value="Glyco_transf_9"/>
    <property type="match status" value="1"/>
</dbReference>
<dbReference type="EMBL" id="NPEX01000025">
    <property type="protein sequence ID" value="RAI45088.1"/>
    <property type="molecule type" value="Genomic_DNA"/>
</dbReference>
<dbReference type="InterPro" id="IPR002201">
    <property type="entry name" value="Glyco_trans_9"/>
</dbReference>
<sequence length="329" mass="36306">MGDRAERATGTCDDPWMAAMRRGDFAGAWAVSDAILSERRASAETCWHWPRHQQFVWTGAPLAKRRVLVRCYHGLGDTLQFIRFAAPLRRIASHVTVWVQPALLPIVATAPGVDAVLPLHDGTPEARYDVDTEIMELAHALRVTERMLGPVPYLFPPDADPSDDRSSRGKHRVGFVWKAGGWDPGRSVPTDTMRDLFRRLAARGVSPFILQRGLGDDELRGLPAVDIGSDDVLVTAARMRALDLVVSVDTMPAHLAGALGLPCITLLRAECDWRWMTGRDDTPWYPTMRLLRVPPGSDWADAVAALETMLTPSHGSGNHQSEQALAKRT</sequence>
<evidence type="ECO:0008006" key="3">
    <source>
        <dbReference type="Google" id="ProtNLM"/>
    </source>
</evidence>
<dbReference type="Proteomes" id="UP000249130">
    <property type="component" value="Unassembled WGS sequence"/>
</dbReference>
<dbReference type="SUPFAM" id="SSF53756">
    <property type="entry name" value="UDP-Glycosyltransferase/glycogen phosphorylase"/>
    <property type="match status" value="1"/>
</dbReference>
<keyword evidence="2" id="KW-1185">Reference proteome</keyword>
<protein>
    <recommendedName>
        <fullName evidence="3">ADP-heptose--LPS heptosyltransferase</fullName>
    </recommendedName>
</protein>
<organism evidence="1 2">
    <name type="scientific">Rhodoplanes roseus</name>
    <dbReference type="NCBI Taxonomy" id="29409"/>
    <lineage>
        <taxon>Bacteria</taxon>
        <taxon>Pseudomonadati</taxon>
        <taxon>Pseudomonadota</taxon>
        <taxon>Alphaproteobacteria</taxon>
        <taxon>Hyphomicrobiales</taxon>
        <taxon>Nitrobacteraceae</taxon>
        <taxon>Rhodoplanes</taxon>
    </lineage>
</organism>
<dbReference type="RefSeq" id="WP_111418108.1">
    <property type="nucleotide sequence ID" value="NZ_NPEX01000025.1"/>
</dbReference>
<gene>
    <name evidence="1" type="ORF">CH341_05910</name>
</gene>
<dbReference type="OrthoDB" id="6193797at2"/>
<evidence type="ECO:0000313" key="2">
    <source>
        <dbReference type="Proteomes" id="UP000249130"/>
    </source>
</evidence>
<dbReference type="AlphaFoldDB" id="A0A327LBG8"/>
<proteinExistence type="predicted"/>
<dbReference type="GO" id="GO:0016757">
    <property type="term" value="F:glycosyltransferase activity"/>
    <property type="evidence" value="ECO:0007669"/>
    <property type="project" value="InterPro"/>
</dbReference>
<evidence type="ECO:0000313" key="1">
    <source>
        <dbReference type="EMBL" id="RAI45088.1"/>
    </source>
</evidence>
<dbReference type="Gene3D" id="3.40.50.2000">
    <property type="entry name" value="Glycogen Phosphorylase B"/>
    <property type="match status" value="1"/>
</dbReference>
<comment type="caution">
    <text evidence="1">The sequence shown here is derived from an EMBL/GenBank/DDBJ whole genome shotgun (WGS) entry which is preliminary data.</text>
</comment>